<dbReference type="InterPro" id="IPR006439">
    <property type="entry name" value="HAD-SF_hydro_IA"/>
</dbReference>
<dbReference type="SFLD" id="SFLDG01129">
    <property type="entry name" value="C1.5:_HAD__Beta-PGM__Phosphata"/>
    <property type="match status" value="1"/>
</dbReference>
<gene>
    <name evidence="3" type="ORF">AAE3_LOCUS5748</name>
</gene>
<dbReference type="InterPro" id="IPR036412">
    <property type="entry name" value="HAD-like_sf"/>
</dbReference>
<dbReference type="SUPFAM" id="SSF56784">
    <property type="entry name" value="HAD-like"/>
    <property type="match status" value="1"/>
</dbReference>
<dbReference type="OrthoDB" id="2363873at2759"/>
<accession>A0A8S0VZH4</accession>
<sequence>MKLLPALLDIPCSGSLAARFVRAAFSRVEGSGVYIKFYRIFSGDEWDNKSPSVEFGEVHDSHFTRTCTGVVMNDVKALIFDVFGTVVDWRSSVVGELRVLGERHGAPTDTDWHKFAQAWRSGYMTNTRNIAAGRASGPLNVDAMHRQILDELLSSAEWASVGGLFDEETRQHLNLVWHRLNGWPDTVEGLRALKKQLIIATLSNGNVRLLVDMAKHADLPWDVIFSTELFDTFKPNPNAYLEAMRHLSLAPENCAMVAAHIFDLRAAASLGMKTVYVRRSNEDADAMETGVDIRSKKDGGDVDCVVDSFTELATILQTQ</sequence>
<evidence type="ECO:0000313" key="4">
    <source>
        <dbReference type="Proteomes" id="UP000467700"/>
    </source>
</evidence>
<name>A0A8S0VZH4_CYCAE</name>
<comment type="caution">
    <text evidence="3">The sequence shown here is derived from an EMBL/GenBank/DDBJ whole genome shotgun (WGS) entry which is preliminary data.</text>
</comment>
<evidence type="ECO:0000313" key="3">
    <source>
        <dbReference type="EMBL" id="CAA7263651.1"/>
    </source>
</evidence>
<dbReference type="InterPro" id="IPR006328">
    <property type="entry name" value="2-HAD"/>
</dbReference>
<dbReference type="GO" id="GO:0019120">
    <property type="term" value="F:hydrolase activity, acting on acid halide bonds, in C-halide compounds"/>
    <property type="evidence" value="ECO:0007669"/>
    <property type="project" value="InterPro"/>
</dbReference>
<dbReference type="AlphaFoldDB" id="A0A8S0VZH4"/>
<evidence type="ECO:0008006" key="5">
    <source>
        <dbReference type="Google" id="ProtNLM"/>
    </source>
</evidence>
<dbReference type="PANTHER" id="PTHR43316">
    <property type="entry name" value="HYDROLASE, HALOACID DELAHOGENASE-RELATED"/>
    <property type="match status" value="1"/>
</dbReference>
<reference evidence="3 4" key="1">
    <citation type="submission" date="2020-01" db="EMBL/GenBank/DDBJ databases">
        <authorList>
            <person name="Gupta K D."/>
        </authorList>
    </citation>
    <scope>NUCLEOTIDE SEQUENCE [LARGE SCALE GENOMIC DNA]</scope>
</reference>
<dbReference type="PRINTS" id="PR00413">
    <property type="entry name" value="HADHALOGNASE"/>
</dbReference>
<keyword evidence="2" id="KW-0378">Hydrolase</keyword>
<dbReference type="NCBIfam" id="TIGR01493">
    <property type="entry name" value="HAD-SF-IA-v2"/>
    <property type="match status" value="1"/>
</dbReference>
<dbReference type="NCBIfam" id="TIGR01428">
    <property type="entry name" value="HAD_type_II"/>
    <property type="match status" value="1"/>
</dbReference>
<dbReference type="Proteomes" id="UP000467700">
    <property type="component" value="Unassembled WGS sequence"/>
</dbReference>
<dbReference type="Pfam" id="PF00702">
    <property type="entry name" value="Hydrolase"/>
    <property type="match status" value="1"/>
</dbReference>
<proteinExistence type="inferred from homology"/>
<dbReference type="Gene3D" id="3.40.50.1000">
    <property type="entry name" value="HAD superfamily/HAD-like"/>
    <property type="match status" value="1"/>
</dbReference>
<dbReference type="EMBL" id="CACVBS010000040">
    <property type="protein sequence ID" value="CAA7263651.1"/>
    <property type="molecule type" value="Genomic_DNA"/>
</dbReference>
<dbReference type="Gene3D" id="1.10.150.240">
    <property type="entry name" value="Putative phosphatase, domain 2"/>
    <property type="match status" value="1"/>
</dbReference>
<dbReference type="InterPro" id="IPR051540">
    <property type="entry name" value="S-2-haloacid_dehalogenase"/>
</dbReference>
<dbReference type="InterPro" id="IPR023214">
    <property type="entry name" value="HAD_sf"/>
</dbReference>
<dbReference type="GO" id="GO:0016791">
    <property type="term" value="F:phosphatase activity"/>
    <property type="evidence" value="ECO:0007669"/>
    <property type="project" value="UniProtKB-ARBA"/>
</dbReference>
<keyword evidence="4" id="KW-1185">Reference proteome</keyword>
<evidence type="ECO:0000256" key="1">
    <source>
        <dbReference type="ARBA" id="ARBA00008106"/>
    </source>
</evidence>
<evidence type="ECO:0000256" key="2">
    <source>
        <dbReference type="ARBA" id="ARBA00022801"/>
    </source>
</evidence>
<protein>
    <recommendedName>
        <fullName evidence="5">Haloacid dehalogenase</fullName>
    </recommendedName>
</protein>
<dbReference type="InterPro" id="IPR023198">
    <property type="entry name" value="PGP-like_dom2"/>
</dbReference>
<organism evidence="3 4">
    <name type="scientific">Cyclocybe aegerita</name>
    <name type="common">Black poplar mushroom</name>
    <name type="synonym">Agrocybe aegerita</name>
    <dbReference type="NCBI Taxonomy" id="1973307"/>
    <lineage>
        <taxon>Eukaryota</taxon>
        <taxon>Fungi</taxon>
        <taxon>Dikarya</taxon>
        <taxon>Basidiomycota</taxon>
        <taxon>Agaricomycotina</taxon>
        <taxon>Agaricomycetes</taxon>
        <taxon>Agaricomycetidae</taxon>
        <taxon>Agaricales</taxon>
        <taxon>Agaricineae</taxon>
        <taxon>Bolbitiaceae</taxon>
        <taxon>Cyclocybe</taxon>
    </lineage>
</organism>
<comment type="similarity">
    <text evidence="1">Belongs to the HAD-like hydrolase superfamily. S-2-haloalkanoic acid dehalogenase family.</text>
</comment>
<dbReference type="SFLD" id="SFLDS00003">
    <property type="entry name" value="Haloacid_Dehalogenase"/>
    <property type="match status" value="1"/>
</dbReference>
<dbReference type="PANTHER" id="PTHR43316:SF3">
    <property type="entry name" value="HALOACID DEHALOGENASE, TYPE II (AFU_ORTHOLOGUE AFUA_2G07750)-RELATED"/>
    <property type="match status" value="1"/>
</dbReference>